<protein>
    <submittedName>
        <fullName evidence="1">Uncharacterized protein</fullName>
    </submittedName>
</protein>
<sequence length="125" mass="14820">MVSAVDDALHIPVLDITIKKIYDYRMVAGCNRYWRMFALLVYWEIDVGFRHRRLTNRSNRPSARSSKYTGGSATFMKTKAKLSKSLDRKVTLTETFKYTYTLKENKERFADQRSQDHYVSKYLIF</sequence>
<dbReference type="Proteomes" id="UP000289738">
    <property type="component" value="Chromosome B07"/>
</dbReference>
<proteinExistence type="predicted"/>
<evidence type="ECO:0000313" key="2">
    <source>
        <dbReference type="Proteomes" id="UP000289738"/>
    </source>
</evidence>
<organism evidence="1 2">
    <name type="scientific">Arachis hypogaea</name>
    <name type="common">Peanut</name>
    <dbReference type="NCBI Taxonomy" id="3818"/>
    <lineage>
        <taxon>Eukaryota</taxon>
        <taxon>Viridiplantae</taxon>
        <taxon>Streptophyta</taxon>
        <taxon>Embryophyta</taxon>
        <taxon>Tracheophyta</taxon>
        <taxon>Spermatophyta</taxon>
        <taxon>Magnoliopsida</taxon>
        <taxon>eudicotyledons</taxon>
        <taxon>Gunneridae</taxon>
        <taxon>Pentapetalae</taxon>
        <taxon>rosids</taxon>
        <taxon>fabids</taxon>
        <taxon>Fabales</taxon>
        <taxon>Fabaceae</taxon>
        <taxon>Papilionoideae</taxon>
        <taxon>50 kb inversion clade</taxon>
        <taxon>dalbergioids sensu lato</taxon>
        <taxon>Dalbergieae</taxon>
        <taxon>Pterocarpus clade</taxon>
        <taxon>Arachis</taxon>
    </lineage>
</organism>
<evidence type="ECO:0000313" key="1">
    <source>
        <dbReference type="EMBL" id="RYQ99622.1"/>
    </source>
</evidence>
<dbReference type="EMBL" id="SDMP01000017">
    <property type="protein sequence ID" value="RYQ99622.1"/>
    <property type="molecule type" value="Genomic_DNA"/>
</dbReference>
<comment type="caution">
    <text evidence="1">The sequence shown here is derived from an EMBL/GenBank/DDBJ whole genome shotgun (WGS) entry which is preliminary data.</text>
</comment>
<gene>
    <name evidence="1" type="ORF">Ahy_B07g087570</name>
</gene>
<accession>A0A444YCI1</accession>
<keyword evidence="2" id="KW-1185">Reference proteome</keyword>
<reference evidence="1 2" key="1">
    <citation type="submission" date="2019-01" db="EMBL/GenBank/DDBJ databases">
        <title>Sequencing of cultivated peanut Arachis hypogaea provides insights into genome evolution and oil improvement.</title>
        <authorList>
            <person name="Chen X."/>
        </authorList>
    </citation>
    <scope>NUCLEOTIDE SEQUENCE [LARGE SCALE GENOMIC DNA]</scope>
    <source>
        <strain evidence="2">cv. Fuhuasheng</strain>
        <tissue evidence="1">Leaves</tissue>
    </source>
</reference>
<name>A0A444YCI1_ARAHY</name>
<dbReference type="AlphaFoldDB" id="A0A444YCI1"/>